<dbReference type="AlphaFoldDB" id="A0A1I6KH32"/>
<name>A0A1I6KH32_9EURY</name>
<dbReference type="Pfam" id="PF12840">
    <property type="entry name" value="HTH_20"/>
    <property type="match status" value="1"/>
</dbReference>
<accession>A0A1I6KH32</accession>
<dbReference type="CDD" id="cd00090">
    <property type="entry name" value="HTH_ARSR"/>
    <property type="match status" value="1"/>
</dbReference>
<protein>
    <submittedName>
        <fullName evidence="1">Helix-turn-helix domain-containing protein</fullName>
    </submittedName>
</protein>
<proteinExistence type="predicted"/>
<evidence type="ECO:0000313" key="2">
    <source>
        <dbReference type="Proteomes" id="UP000199062"/>
    </source>
</evidence>
<dbReference type="SUPFAM" id="SSF46785">
    <property type="entry name" value="Winged helix' DNA-binding domain"/>
    <property type="match status" value="1"/>
</dbReference>
<keyword evidence="2" id="KW-1185">Reference proteome</keyword>
<dbReference type="Proteomes" id="UP000199062">
    <property type="component" value="Unassembled WGS sequence"/>
</dbReference>
<evidence type="ECO:0000313" key="1">
    <source>
        <dbReference type="EMBL" id="SFR90537.1"/>
    </source>
</evidence>
<dbReference type="EMBL" id="FOZK01000001">
    <property type="protein sequence ID" value="SFR90537.1"/>
    <property type="molecule type" value="Genomic_DNA"/>
</dbReference>
<reference evidence="1 2" key="1">
    <citation type="submission" date="2016-10" db="EMBL/GenBank/DDBJ databases">
        <authorList>
            <person name="de Groot N.N."/>
        </authorList>
    </citation>
    <scope>NUCLEOTIDE SEQUENCE [LARGE SCALE GENOMIC DNA]</scope>
    <source>
        <strain evidence="1 2">CGMCC 1.10457</strain>
    </source>
</reference>
<dbReference type="InterPro" id="IPR036388">
    <property type="entry name" value="WH-like_DNA-bd_sf"/>
</dbReference>
<dbReference type="STRING" id="767519.SAMN05216559_0804"/>
<dbReference type="Gene3D" id="1.10.10.10">
    <property type="entry name" value="Winged helix-like DNA-binding domain superfamily/Winged helix DNA-binding domain"/>
    <property type="match status" value="1"/>
</dbReference>
<dbReference type="InterPro" id="IPR036390">
    <property type="entry name" value="WH_DNA-bd_sf"/>
</dbReference>
<organism evidence="1 2">
    <name type="scientific">Halomicrobium zhouii</name>
    <dbReference type="NCBI Taxonomy" id="767519"/>
    <lineage>
        <taxon>Archaea</taxon>
        <taxon>Methanobacteriati</taxon>
        <taxon>Methanobacteriota</taxon>
        <taxon>Stenosarchaea group</taxon>
        <taxon>Halobacteria</taxon>
        <taxon>Halobacteriales</taxon>
        <taxon>Haloarculaceae</taxon>
        <taxon>Halomicrobium</taxon>
    </lineage>
</organism>
<gene>
    <name evidence="1" type="ORF">SAMN05216559_0804</name>
</gene>
<dbReference type="InterPro" id="IPR011991">
    <property type="entry name" value="ArsR-like_HTH"/>
</dbReference>
<dbReference type="RefSeq" id="WP_089814092.1">
    <property type="nucleotide sequence ID" value="NZ_FOZK01000001.1"/>
</dbReference>
<dbReference type="OrthoDB" id="290446at2157"/>
<sequence length="115" mass="13201">MSEETELATVVELLDDEYARAILAATSIEPMSASELAERCDASPPTVYRRLDRLREQDLVEAAQQLDPEGHHYEVFSARLARLEVELDDGDYQIEIERRERDAADRFTELFEGLK</sequence>